<gene>
    <name evidence="1" type="ORF">DF051_19130</name>
</gene>
<organism evidence="1 2">
    <name type="scientific">Burkholderia contaminans</name>
    <dbReference type="NCBI Taxonomy" id="488447"/>
    <lineage>
        <taxon>Bacteria</taxon>
        <taxon>Pseudomonadati</taxon>
        <taxon>Pseudomonadota</taxon>
        <taxon>Betaproteobacteria</taxon>
        <taxon>Burkholderiales</taxon>
        <taxon>Burkholderiaceae</taxon>
        <taxon>Burkholderia</taxon>
        <taxon>Burkholderia cepacia complex</taxon>
    </lineage>
</organism>
<name>A0A3N8PSF4_9BURK</name>
<evidence type="ECO:0000313" key="2">
    <source>
        <dbReference type="Proteomes" id="UP000277921"/>
    </source>
</evidence>
<dbReference type="EMBL" id="QTQV01000010">
    <property type="protein sequence ID" value="RQT14408.1"/>
    <property type="molecule type" value="Genomic_DNA"/>
</dbReference>
<dbReference type="Proteomes" id="UP000277921">
    <property type="component" value="Unassembled WGS sequence"/>
</dbReference>
<sequence length="68" mass="7536">MTTHLGQPGRPRGLAGWIVGRIMRRHNRPHNAWTLSLVAIGDRERAREVGFGPITPYAACSRHATFCG</sequence>
<accession>A0A3N8PSF4</accession>
<proteinExistence type="predicted"/>
<dbReference type="RefSeq" id="WP_124580605.1">
    <property type="nucleotide sequence ID" value="NZ_QTQV01000010.1"/>
</dbReference>
<evidence type="ECO:0000313" key="1">
    <source>
        <dbReference type="EMBL" id="RQT14408.1"/>
    </source>
</evidence>
<reference evidence="1 2" key="1">
    <citation type="submission" date="2018-08" db="EMBL/GenBank/DDBJ databases">
        <title>Comparative analysis of Burkholderia isolates from Puerto Rico.</title>
        <authorList>
            <person name="Hall C."/>
            <person name="Sahl J."/>
            <person name="Wagner D."/>
        </authorList>
    </citation>
    <scope>NUCLEOTIDE SEQUENCE [LARGE SCALE GENOMIC DNA]</scope>
    <source>
        <strain evidence="1 2">Bp9025</strain>
    </source>
</reference>
<dbReference type="AlphaFoldDB" id="A0A3N8PSF4"/>
<comment type="caution">
    <text evidence="1">The sequence shown here is derived from an EMBL/GenBank/DDBJ whole genome shotgun (WGS) entry which is preliminary data.</text>
</comment>
<protein>
    <submittedName>
        <fullName evidence="1">Uncharacterized protein</fullName>
    </submittedName>
</protein>